<reference evidence="2" key="1">
    <citation type="submission" date="2020-11" db="EMBL/GenBank/DDBJ databases">
        <authorList>
            <consortium name="DOE Joint Genome Institute"/>
            <person name="Ahrendt S."/>
            <person name="Riley R."/>
            <person name="Andreopoulos W."/>
            <person name="Labutti K."/>
            <person name="Pangilinan J."/>
            <person name="Ruiz-Duenas F.J."/>
            <person name="Barrasa J.M."/>
            <person name="Sanchez-Garcia M."/>
            <person name="Camarero S."/>
            <person name="Miyauchi S."/>
            <person name="Serrano A."/>
            <person name="Linde D."/>
            <person name="Babiker R."/>
            <person name="Drula E."/>
            <person name="Ayuso-Fernandez I."/>
            <person name="Pacheco R."/>
            <person name="Padilla G."/>
            <person name="Ferreira P."/>
            <person name="Barriuso J."/>
            <person name="Kellner H."/>
            <person name="Castanera R."/>
            <person name="Alfaro M."/>
            <person name="Ramirez L."/>
            <person name="Pisabarro A.G."/>
            <person name="Kuo A."/>
            <person name="Tritt A."/>
            <person name="Lipzen A."/>
            <person name="He G."/>
            <person name="Yan M."/>
            <person name="Ng V."/>
            <person name="Cullen D."/>
            <person name="Martin F."/>
            <person name="Rosso M.-N."/>
            <person name="Henrissat B."/>
            <person name="Hibbett D."/>
            <person name="Martinez A.T."/>
            <person name="Grigoriev I.V."/>
        </authorList>
    </citation>
    <scope>NUCLEOTIDE SEQUENCE</scope>
    <source>
        <strain evidence="2">CIRM-BRFM 674</strain>
    </source>
</reference>
<evidence type="ECO:0000256" key="1">
    <source>
        <dbReference type="SAM" id="MobiDB-lite"/>
    </source>
</evidence>
<gene>
    <name evidence="2" type="ORF">BDN70DRAFT_33587</name>
</gene>
<accession>A0A9P6CSU6</accession>
<proteinExistence type="predicted"/>
<feature type="region of interest" description="Disordered" evidence="1">
    <location>
        <begin position="68"/>
        <end position="108"/>
    </location>
</feature>
<name>A0A9P6CSU6_9AGAR</name>
<comment type="caution">
    <text evidence="2">The sequence shown here is derived from an EMBL/GenBank/DDBJ whole genome shotgun (WGS) entry which is preliminary data.</text>
</comment>
<dbReference type="EMBL" id="MU155230">
    <property type="protein sequence ID" value="KAF9478611.1"/>
    <property type="molecule type" value="Genomic_DNA"/>
</dbReference>
<keyword evidence="3" id="KW-1185">Reference proteome</keyword>
<dbReference type="Proteomes" id="UP000807469">
    <property type="component" value="Unassembled WGS sequence"/>
</dbReference>
<evidence type="ECO:0000313" key="2">
    <source>
        <dbReference type="EMBL" id="KAF9478611.1"/>
    </source>
</evidence>
<evidence type="ECO:0000313" key="3">
    <source>
        <dbReference type="Proteomes" id="UP000807469"/>
    </source>
</evidence>
<sequence length="123" mass="13659">MHIRRSQRLSSTSIIGRGEIELSQEKLRICRRRVDAFDLRSGENRTSGPTLLYISPCSPAVLILEKQGYGTTDGRSNHTLPDSPHDVLTPSHAPTSERTFTAPRKFPQPGTFLTNSTPFLAVI</sequence>
<feature type="compositionally biased region" description="Polar residues" evidence="1">
    <location>
        <begin position="69"/>
        <end position="80"/>
    </location>
</feature>
<protein>
    <submittedName>
        <fullName evidence="2">Uncharacterized protein</fullName>
    </submittedName>
</protein>
<dbReference type="AlphaFoldDB" id="A0A9P6CSU6"/>
<organism evidence="2 3">
    <name type="scientific">Pholiota conissans</name>
    <dbReference type="NCBI Taxonomy" id="109636"/>
    <lineage>
        <taxon>Eukaryota</taxon>
        <taxon>Fungi</taxon>
        <taxon>Dikarya</taxon>
        <taxon>Basidiomycota</taxon>
        <taxon>Agaricomycotina</taxon>
        <taxon>Agaricomycetes</taxon>
        <taxon>Agaricomycetidae</taxon>
        <taxon>Agaricales</taxon>
        <taxon>Agaricineae</taxon>
        <taxon>Strophariaceae</taxon>
        <taxon>Pholiota</taxon>
    </lineage>
</organism>